<dbReference type="EMBL" id="FTOB01000003">
    <property type="protein sequence ID" value="SIS70130.1"/>
    <property type="molecule type" value="Genomic_DNA"/>
</dbReference>
<dbReference type="PROSITE" id="PS51257">
    <property type="entry name" value="PROKAR_LIPOPROTEIN"/>
    <property type="match status" value="1"/>
</dbReference>
<dbReference type="PANTHER" id="PTHR10272:SF0">
    <property type="entry name" value="PLATELET-ACTIVATING FACTOR ACETYLHYDROLASE"/>
    <property type="match status" value="1"/>
</dbReference>
<accession>A0ABY1KSA4</accession>
<evidence type="ECO:0000256" key="1">
    <source>
        <dbReference type="ARBA" id="ARBA00022801"/>
    </source>
</evidence>
<keyword evidence="1 4" id="KW-0378">Hydrolase</keyword>
<name>A0ABY1KSA4_9FLAO</name>
<proteinExistence type="predicted"/>
<gene>
    <name evidence="4" type="ORF">SAMN05421766_103475</name>
</gene>
<dbReference type="InterPro" id="IPR029058">
    <property type="entry name" value="AB_hydrolase_fold"/>
</dbReference>
<evidence type="ECO:0000256" key="2">
    <source>
        <dbReference type="ARBA" id="ARBA00022963"/>
    </source>
</evidence>
<evidence type="ECO:0000256" key="3">
    <source>
        <dbReference type="ARBA" id="ARBA00023098"/>
    </source>
</evidence>
<keyword evidence="3" id="KW-0443">Lipid metabolism</keyword>
<dbReference type="Proteomes" id="UP000185728">
    <property type="component" value="Unassembled WGS sequence"/>
</dbReference>
<dbReference type="PIRSF" id="PIRSF031982">
    <property type="entry name" value="UCP031982_abhydr"/>
    <property type="match status" value="1"/>
</dbReference>
<sequence>MKTLSLIAVFLLVSCGGPQKEKNFGIGQKSVSFVDESRNRPLPTEIWYPTLDTLITQEAKEGKKKLFKSMETIPNATLPNKKFPLLLISHGTGGNRFSLTWFIERMVKEGYIVVSLDHYGNSTFNKVPREFVKWWERAIDVQYVLTQVLKDNNIGAKIDTSRIGGVGFSLGGYTNIALAGGYVDRSIGENDNMEDRKVPAEFPHTDEIIDFENDSLIVSSYKRYKDRVKDDRIKAFFVMAPAIGFGFHSKGQTEKITAPIFIVAGKGDDVAPVKTNAEKYHTLIKTSEIYLFDEHVGHYVFLNEATAFGKEIAPEITTDHPKVDRKEIHLKTLELALHFFQEKLR</sequence>
<protein>
    <submittedName>
        <fullName evidence="4">Predicted dienelactone hydrolase</fullName>
    </submittedName>
</protein>
<dbReference type="GO" id="GO:0016787">
    <property type="term" value="F:hydrolase activity"/>
    <property type="evidence" value="ECO:0007669"/>
    <property type="project" value="UniProtKB-KW"/>
</dbReference>
<dbReference type="Gene3D" id="3.40.50.1820">
    <property type="entry name" value="alpha/beta hydrolase"/>
    <property type="match status" value="1"/>
</dbReference>
<reference evidence="4 5" key="1">
    <citation type="submission" date="2017-01" db="EMBL/GenBank/DDBJ databases">
        <authorList>
            <person name="Varghese N."/>
            <person name="Submissions S."/>
        </authorList>
    </citation>
    <scope>NUCLEOTIDE SEQUENCE [LARGE SCALE GENOMIC DNA]</scope>
    <source>
        <strain evidence="4 5">DSM 2061</strain>
    </source>
</reference>
<comment type="caution">
    <text evidence="4">The sequence shown here is derived from an EMBL/GenBank/DDBJ whole genome shotgun (WGS) entry which is preliminary data.</text>
</comment>
<dbReference type="RefSeq" id="WP_076455232.1">
    <property type="nucleotide sequence ID" value="NZ_FTOB01000003.1"/>
</dbReference>
<keyword evidence="2" id="KW-0442">Lipid degradation</keyword>
<organism evidence="4 5">
    <name type="scientific">Zobellia uliginosa</name>
    <dbReference type="NCBI Taxonomy" id="143224"/>
    <lineage>
        <taxon>Bacteria</taxon>
        <taxon>Pseudomonadati</taxon>
        <taxon>Bacteroidota</taxon>
        <taxon>Flavobacteriia</taxon>
        <taxon>Flavobacteriales</taxon>
        <taxon>Flavobacteriaceae</taxon>
        <taxon>Zobellia</taxon>
    </lineage>
</organism>
<keyword evidence="5" id="KW-1185">Reference proteome</keyword>
<dbReference type="SUPFAM" id="SSF53474">
    <property type="entry name" value="alpha/beta-Hydrolases"/>
    <property type="match status" value="1"/>
</dbReference>
<evidence type="ECO:0000313" key="5">
    <source>
        <dbReference type="Proteomes" id="UP000185728"/>
    </source>
</evidence>
<evidence type="ECO:0000313" key="4">
    <source>
        <dbReference type="EMBL" id="SIS70130.1"/>
    </source>
</evidence>
<dbReference type="InterPro" id="IPR016986">
    <property type="entry name" value="UCP031982_abhydr"/>
</dbReference>
<dbReference type="PANTHER" id="PTHR10272">
    <property type="entry name" value="PLATELET-ACTIVATING FACTOR ACETYLHYDROLASE"/>
    <property type="match status" value="1"/>
</dbReference>